<organism evidence="2 3">
    <name type="scientific">Nepenthes gracilis</name>
    <name type="common">Slender pitcher plant</name>
    <dbReference type="NCBI Taxonomy" id="150966"/>
    <lineage>
        <taxon>Eukaryota</taxon>
        <taxon>Viridiplantae</taxon>
        <taxon>Streptophyta</taxon>
        <taxon>Embryophyta</taxon>
        <taxon>Tracheophyta</taxon>
        <taxon>Spermatophyta</taxon>
        <taxon>Magnoliopsida</taxon>
        <taxon>eudicotyledons</taxon>
        <taxon>Gunneridae</taxon>
        <taxon>Pentapetalae</taxon>
        <taxon>Caryophyllales</taxon>
        <taxon>Nepenthaceae</taxon>
        <taxon>Nepenthes</taxon>
    </lineage>
</organism>
<evidence type="ECO:0000256" key="1">
    <source>
        <dbReference type="SAM" id="Phobius"/>
    </source>
</evidence>
<protein>
    <submittedName>
        <fullName evidence="2">Uncharacterized protein</fullName>
    </submittedName>
</protein>
<reference evidence="2" key="1">
    <citation type="submission" date="2023-05" db="EMBL/GenBank/DDBJ databases">
        <title>Nepenthes gracilis genome sequencing.</title>
        <authorList>
            <person name="Fukushima K."/>
        </authorList>
    </citation>
    <scope>NUCLEOTIDE SEQUENCE</scope>
    <source>
        <strain evidence="2">SING2019-196</strain>
    </source>
</reference>
<dbReference type="Proteomes" id="UP001279734">
    <property type="component" value="Unassembled WGS sequence"/>
</dbReference>
<dbReference type="EMBL" id="BSYO01000003">
    <property type="protein sequence ID" value="GMH01445.1"/>
    <property type="molecule type" value="Genomic_DNA"/>
</dbReference>
<evidence type="ECO:0000313" key="3">
    <source>
        <dbReference type="Proteomes" id="UP001279734"/>
    </source>
</evidence>
<sequence>MATDRKIHVFEDVLKHNTCEDCWIIIYGKIQGVDRLTRPSNVLLAKTRGKVATVDQSSTSCTSCCLQAHPSVLPCTLPEQGRLKERLSDARLARRLLVMTFLETPFLTHPMLYIPAFLSRDVMPRLRLE</sequence>
<keyword evidence="1" id="KW-0812">Transmembrane</keyword>
<keyword evidence="1" id="KW-0472">Membrane</keyword>
<gene>
    <name evidence="2" type="ORF">Nepgr_003284</name>
</gene>
<name>A0AAD3RZ75_NEPGR</name>
<keyword evidence="1" id="KW-1133">Transmembrane helix</keyword>
<feature type="transmembrane region" description="Helical" evidence="1">
    <location>
        <begin position="96"/>
        <end position="118"/>
    </location>
</feature>
<proteinExistence type="predicted"/>
<dbReference type="AlphaFoldDB" id="A0AAD3RZ75"/>
<accession>A0AAD3RZ75</accession>
<keyword evidence="3" id="KW-1185">Reference proteome</keyword>
<evidence type="ECO:0000313" key="2">
    <source>
        <dbReference type="EMBL" id="GMH01445.1"/>
    </source>
</evidence>
<comment type="caution">
    <text evidence="2">The sequence shown here is derived from an EMBL/GenBank/DDBJ whole genome shotgun (WGS) entry which is preliminary data.</text>
</comment>